<dbReference type="SUPFAM" id="SSF51905">
    <property type="entry name" value="FAD/NAD(P)-binding domain"/>
    <property type="match status" value="1"/>
</dbReference>
<name>A0AAU9F0D7_9BACT</name>
<evidence type="ECO:0000256" key="4">
    <source>
        <dbReference type="ARBA" id="ARBA00023004"/>
    </source>
</evidence>
<evidence type="ECO:0000256" key="3">
    <source>
        <dbReference type="ARBA" id="ARBA00023002"/>
    </source>
</evidence>
<dbReference type="InterPro" id="IPR036188">
    <property type="entry name" value="FAD/NAD-bd_sf"/>
</dbReference>
<gene>
    <name evidence="6" type="primary">hdrA-1</name>
    <name evidence="6" type="ORF">FAK_04730</name>
</gene>
<dbReference type="KEGG" id="dmp:FAK_04730"/>
<dbReference type="EMBL" id="AP028679">
    <property type="protein sequence ID" value="BEQ13407.1"/>
    <property type="molecule type" value="Genomic_DNA"/>
</dbReference>
<keyword evidence="2" id="KW-0479">Metal-binding</keyword>
<dbReference type="Pfam" id="PF12831">
    <property type="entry name" value="FAD_oxidored"/>
    <property type="match status" value="1"/>
</dbReference>
<evidence type="ECO:0000256" key="5">
    <source>
        <dbReference type="ARBA" id="ARBA00023014"/>
    </source>
</evidence>
<dbReference type="InterPro" id="IPR039650">
    <property type="entry name" value="HdrA-like"/>
</dbReference>
<sequence>MGQSILVVGGGMSGVSAALEAAEAGYDVVLVEKNPYLGGRVAQLHQYFPKLCPPYCGLEINFKRIKSNPRIKLYTMSEVTGIEGQAGDYKVTIAQQPRYVNERCTVCGKCAEAVEATIPSPFDYGLGEIKAAYLPHELAYPYRYVIDPSIVETEDGAKAKEACPYDAVVLDDAAKEITEEAGAIVWAAGWTPYDVSKVEYYNVDSSPDIITNVQMERLAAANGPTGGKIVKLSNGEAPKKVAFVQCAGSRDVNHLPFCSTICCLASLKQATYVREQLKDAEVTIYFIDIRAMDRNEDFYTKVKADEKISFVKSKVGLIEPGENGMLVLNGENTTTGERFKAEHDLVVLAAGMQPNTDLSKIPADMVYDEYGFVQSAEGIFGAGTVRRPGEVHVSVQDGTSAALKAIQVVAGR</sequence>
<organism evidence="6 7">
    <name type="scientific">Desulfoferula mesophila</name>
    <dbReference type="NCBI Taxonomy" id="3058419"/>
    <lineage>
        <taxon>Bacteria</taxon>
        <taxon>Pseudomonadati</taxon>
        <taxon>Thermodesulfobacteriota</taxon>
        <taxon>Desulfarculia</taxon>
        <taxon>Desulfarculales</taxon>
        <taxon>Desulfarculaceae</taxon>
        <taxon>Desulfoferula</taxon>
    </lineage>
</organism>
<dbReference type="GO" id="GO:0016491">
    <property type="term" value="F:oxidoreductase activity"/>
    <property type="evidence" value="ECO:0007669"/>
    <property type="project" value="UniProtKB-KW"/>
</dbReference>
<keyword evidence="7" id="KW-1185">Reference proteome</keyword>
<dbReference type="RefSeq" id="WP_338605070.1">
    <property type="nucleotide sequence ID" value="NZ_AP028679.1"/>
</dbReference>
<dbReference type="PANTHER" id="PTHR43498">
    <property type="entry name" value="FERREDOXIN:COB-COM HETERODISULFIDE REDUCTASE SUBUNIT A"/>
    <property type="match status" value="1"/>
</dbReference>
<dbReference type="GO" id="GO:0046872">
    <property type="term" value="F:metal ion binding"/>
    <property type="evidence" value="ECO:0007669"/>
    <property type="project" value="UniProtKB-KW"/>
</dbReference>
<keyword evidence="1" id="KW-0004">4Fe-4S</keyword>
<protein>
    <submittedName>
        <fullName evidence="6">Heterodisulfide reductase subunit A</fullName>
    </submittedName>
</protein>
<reference evidence="7" key="1">
    <citation type="journal article" date="2023" name="Arch. Microbiol.">
        <title>Desulfoferula mesophilus gen. nov. sp. nov., a mesophilic sulfate-reducing bacterium isolated from a brackish lake sediment.</title>
        <authorList>
            <person name="Watanabe T."/>
            <person name="Yabe T."/>
            <person name="Tsuji J.M."/>
            <person name="Fukui M."/>
        </authorList>
    </citation>
    <scope>NUCLEOTIDE SEQUENCE [LARGE SCALE GENOMIC DNA]</scope>
    <source>
        <strain evidence="7">12FAK</strain>
    </source>
</reference>
<keyword evidence="5" id="KW-0411">Iron-sulfur</keyword>
<dbReference type="PANTHER" id="PTHR43498:SF1">
    <property type="entry name" value="COB--COM HETERODISULFIDE REDUCTASE IRON-SULFUR SUBUNIT A"/>
    <property type="match status" value="1"/>
</dbReference>
<evidence type="ECO:0000256" key="2">
    <source>
        <dbReference type="ARBA" id="ARBA00022723"/>
    </source>
</evidence>
<dbReference type="GO" id="GO:0051539">
    <property type="term" value="F:4 iron, 4 sulfur cluster binding"/>
    <property type="evidence" value="ECO:0007669"/>
    <property type="project" value="UniProtKB-KW"/>
</dbReference>
<accession>A0AAU9F0D7</accession>
<dbReference type="Gene3D" id="3.50.50.60">
    <property type="entry name" value="FAD/NAD(P)-binding domain"/>
    <property type="match status" value="3"/>
</dbReference>
<evidence type="ECO:0000313" key="7">
    <source>
        <dbReference type="Proteomes" id="UP001366166"/>
    </source>
</evidence>
<proteinExistence type="predicted"/>
<dbReference type="PRINTS" id="PR00368">
    <property type="entry name" value="FADPNR"/>
</dbReference>
<keyword evidence="4" id="KW-0408">Iron</keyword>
<evidence type="ECO:0000313" key="6">
    <source>
        <dbReference type="EMBL" id="BEQ13407.1"/>
    </source>
</evidence>
<evidence type="ECO:0000256" key="1">
    <source>
        <dbReference type="ARBA" id="ARBA00022485"/>
    </source>
</evidence>
<dbReference type="AlphaFoldDB" id="A0AAU9F0D7"/>
<dbReference type="Proteomes" id="UP001366166">
    <property type="component" value="Chromosome"/>
</dbReference>
<keyword evidence="3" id="KW-0560">Oxidoreductase</keyword>